<evidence type="ECO:0000256" key="1">
    <source>
        <dbReference type="ARBA" id="ARBA00022485"/>
    </source>
</evidence>
<accession>A0A6M3JVD4</accession>
<keyword evidence="4" id="KW-0378">Hydrolase</keyword>
<dbReference type="GO" id="GO:0097506">
    <property type="term" value="F:deaminated base DNA N-glycosylase activity"/>
    <property type="evidence" value="ECO:0007669"/>
    <property type="project" value="UniProtKB-ARBA"/>
</dbReference>
<keyword evidence="6" id="KW-0411">Iron-sulfur</keyword>
<sequence length="188" mass="21847">MLTDKQIRMFTLLDEQIQSCKDCDLYNGGRAKPYWDKESIWVIIGEAPGKDEVTNNSPFVGIAARHLWDVMTIHELERKFFLILNTTNCRPTDGRKNLKPNSVEISTCRKWIRKYLKVLRPQKILLLGSYALDTILSESGIMELNATTIYSREFECDIVRSIHPSMCIYYGNKGKQMLYNSIKLFKEI</sequence>
<dbReference type="Gene3D" id="3.40.470.10">
    <property type="entry name" value="Uracil-DNA glycosylase-like domain"/>
    <property type="match status" value="1"/>
</dbReference>
<dbReference type="SMART" id="SM00987">
    <property type="entry name" value="UreE_C"/>
    <property type="match status" value="1"/>
</dbReference>
<keyword evidence="5" id="KW-0408">Iron</keyword>
<gene>
    <name evidence="9" type="ORF">MM415A02139_0008</name>
</gene>
<dbReference type="EMBL" id="MT142065">
    <property type="protein sequence ID" value="QJA73973.1"/>
    <property type="molecule type" value="Genomic_DNA"/>
</dbReference>
<evidence type="ECO:0000313" key="9">
    <source>
        <dbReference type="EMBL" id="QJA73973.1"/>
    </source>
</evidence>
<keyword evidence="7" id="KW-0234">DNA repair</keyword>
<evidence type="ECO:0000256" key="3">
    <source>
        <dbReference type="ARBA" id="ARBA00022763"/>
    </source>
</evidence>
<dbReference type="InterPro" id="IPR005122">
    <property type="entry name" value="Uracil-DNA_glycosylase-like"/>
</dbReference>
<dbReference type="SMART" id="SM00986">
    <property type="entry name" value="UDG"/>
    <property type="match status" value="1"/>
</dbReference>
<dbReference type="GO" id="GO:0046872">
    <property type="term" value="F:metal ion binding"/>
    <property type="evidence" value="ECO:0007669"/>
    <property type="project" value="UniProtKB-KW"/>
</dbReference>
<dbReference type="PANTHER" id="PTHR33693">
    <property type="entry name" value="TYPE-5 URACIL-DNA GLYCOSYLASE"/>
    <property type="match status" value="1"/>
</dbReference>
<dbReference type="PANTHER" id="PTHR33693:SF1">
    <property type="entry name" value="TYPE-4 URACIL-DNA GLYCOSYLASE"/>
    <property type="match status" value="1"/>
</dbReference>
<evidence type="ECO:0000256" key="4">
    <source>
        <dbReference type="ARBA" id="ARBA00022801"/>
    </source>
</evidence>
<dbReference type="SUPFAM" id="SSF52141">
    <property type="entry name" value="Uracil-DNA glycosylase-like"/>
    <property type="match status" value="1"/>
</dbReference>
<evidence type="ECO:0000256" key="6">
    <source>
        <dbReference type="ARBA" id="ARBA00023014"/>
    </source>
</evidence>
<evidence type="ECO:0000256" key="2">
    <source>
        <dbReference type="ARBA" id="ARBA00022723"/>
    </source>
</evidence>
<evidence type="ECO:0000256" key="7">
    <source>
        <dbReference type="ARBA" id="ARBA00023204"/>
    </source>
</evidence>
<dbReference type="AlphaFoldDB" id="A0A6M3JVD4"/>
<reference evidence="9" key="1">
    <citation type="submission" date="2020-03" db="EMBL/GenBank/DDBJ databases">
        <title>The deep terrestrial virosphere.</title>
        <authorList>
            <person name="Holmfeldt K."/>
            <person name="Nilsson E."/>
            <person name="Simone D."/>
            <person name="Lopez-Fernandez M."/>
            <person name="Wu X."/>
            <person name="de Brujin I."/>
            <person name="Lundin D."/>
            <person name="Andersson A."/>
            <person name="Bertilsson S."/>
            <person name="Dopson M."/>
        </authorList>
    </citation>
    <scope>NUCLEOTIDE SEQUENCE</scope>
    <source>
        <strain evidence="9">MM415A02139</strain>
    </source>
</reference>
<organism evidence="9">
    <name type="scientific">viral metagenome</name>
    <dbReference type="NCBI Taxonomy" id="1070528"/>
    <lineage>
        <taxon>unclassified sequences</taxon>
        <taxon>metagenomes</taxon>
        <taxon>organismal metagenomes</taxon>
    </lineage>
</organism>
<keyword evidence="2" id="KW-0479">Metal-binding</keyword>
<protein>
    <submittedName>
        <fullName evidence="9">Putative uracil DNA glycosylase superfamily protein</fullName>
    </submittedName>
</protein>
<dbReference type="InterPro" id="IPR051536">
    <property type="entry name" value="UDG_Type-4/5"/>
</dbReference>
<dbReference type="GO" id="GO:0051539">
    <property type="term" value="F:4 iron, 4 sulfur cluster binding"/>
    <property type="evidence" value="ECO:0007669"/>
    <property type="project" value="UniProtKB-KW"/>
</dbReference>
<evidence type="ECO:0000256" key="5">
    <source>
        <dbReference type="ARBA" id="ARBA00023004"/>
    </source>
</evidence>
<keyword evidence="1" id="KW-0004">4Fe-4S</keyword>
<evidence type="ECO:0000259" key="8">
    <source>
        <dbReference type="SMART" id="SM00986"/>
    </source>
</evidence>
<keyword evidence="3" id="KW-0227">DNA damage</keyword>
<dbReference type="GO" id="GO:0006281">
    <property type="term" value="P:DNA repair"/>
    <property type="evidence" value="ECO:0007669"/>
    <property type="project" value="UniProtKB-KW"/>
</dbReference>
<name>A0A6M3JVD4_9ZZZZ</name>
<feature type="domain" description="Uracil-DNA glycosylase-like" evidence="8">
    <location>
        <begin position="33"/>
        <end position="183"/>
    </location>
</feature>
<dbReference type="InterPro" id="IPR036895">
    <property type="entry name" value="Uracil-DNA_glycosylase-like_sf"/>
</dbReference>
<proteinExistence type="predicted"/>
<dbReference type="Pfam" id="PF03167">
    <property type="entry name" value="UDG"/>
    <property type="match status" value="1"/>
</dbReference>